<evidence type="ECO:0000256" key="6">
    <source>
        <dbReference type="ARBA" id="ARBA00023136"/>
    </source>
</evidence>
<dbReference type="Gene3D" id="3.30.565.10">
    <property type="entry name" value="Histidine kinase-like ATPase, C-terminal domain"/>
    <property type="match status" value="1"/>
</dbReference>
<protein>
    <recommendedName>
        <fullName evidence="2">histidine kinase</fullName>
        <ecNumber evidence="2">2.7.13.3</ecNumber>
    </recommendedName>
</protein>
<dbReference type="Gene3D" id="1.10.287.130">
    <property type="match status" value="1"/>
</dbReference>
<dbReference type="InterPro" id="IPR000700">
    <property type="entry name" value="PAS-assoc_C"/>
</dbReference>
<dbReference type="PRINTS" id="PR00344">
    <property type="entry name" value="BCTRLSENSOR"/>
</dbReference>
<sequence length="718" mass="77482">MTSAAEVWLTPGQLQTIIDASGDCIKVLDLDARLLTMNLGGQQAMEIDDFQQCQDVLWTSFWEGEAQAQVEAALDAARAGQTTTLEAPARTFAGTPKWWRLSVSPLRDDHGHITHLLAISSDITARKAAEEDRQASQAALHRHAATLEQQVRQQTQALGAFVTFTTAVASSTDLKVLGAAATQILQDTVEGAISGFYLVQGDTALPLTFSANTPPEVVAARQAGVPLRTPLAAEAFRTGQATFATGEQGRAQSVGHSTALSVTPYLAQGQPFAFLATGITRPLWTEQEQATIASVGQGLGLALERVRQAQVLEERAVALDAFVSFTEAVGVETDLHRLARQAVAVVQAHLSDVSVAYYELKETVWKGVVWSADVSPEVVKQMQAGVPLDAPDFAEAVRTGEPVFVQGWDAEDNSLSAATAYGAAGFVPLLIGGEVRAIFAVGKRAAKRWSAQDQAIVRAVVRGLSLAVERAVQAQQLTQQRDALNRRTQDLEEANAELESFTYSASHDLRTPVRHVMAFADLAQRGLDKGQLDKVTRHLQVVKEGAARMNTLIDGMLVLSRSGRQALRREAVELSALVKQAQQDAAAEYPAQALRWQLGPLPVVQGDQGLLQQVMTNLVSNAVKYASSRPVAEVRIWAEEHPDAVQVWVQDNGVGFDPRYADKLFGLFQRLHAHEAFPGTGIGLATVRRIVTRHGGQVMAQSDGTDGATFGFTLPRHR</sequence>
<evidence type="ECO:0000259" key="9">
    <source>
        <dbReference type="PROSITE" id="PS50113"/>
    </source>
</evidence>
<dbReference type="InterPro" id="IPR003594">
    <property type="entry name" value="HATPase_dom"/>
</dbReference>
<dbReference type="Gene3D" id="3.30.450.20">
    <property type="entry name" value="PAS domain"/>
    <property type="match status" value="1"/>
</dbReference>
<evidence type="ECO:0000256" key="3">
    <source>
        <dbReference type="ARBA" id="ARBA00022553"/>
    </source>
</evidence>
<dbReference type="EMBL" id="WQLB01000036">
    <property type="protein sequence ID" value="MVN88891.1"/>
    <property type="molecule type" value="Genomic_DNA"/>
</dbReference>
<keyword evidence="6" id="KW-0472">Membrane</keyword>
<evidence type="ECO:0000256" key="2">
    <source>
        <dbReference type="ARBA" id="ARBA00012438"/>
    </source>
</evidence>
<dbReference type="InterPro" id="IPR003018">
    <property type="entry name" value="GAF"/>
</dbReference>
<evidence type="ECO:0000256" key="1">
    <source>
        <dbReference type="ARBA" id="ARBA00000085"/>
    </source>
</evidence>
<keyword evidence="7" id="KW-0175">Coiled coil</keyword>
<dbReference type="InterPro" id="IPR000014">
    <property type="entry name" value="PAS"/>
</dbReference>
<dbReference type="SUPFAM" id="SSF47384">
    <property type="entry name" value="Homodimeric domain of signal transducing histidine kinase"/>
    <property type="match status" value="1"/>
</dbReference>
<comment type="caution">
    <text evidence="10">The sequence shown here is derived from an EMBL/GenBank/DDBJ whole genome shotgun (WGS) entry which is preliminary data.</text>
</comment>
<dbReference type="PANTHER" id="PTHR42878">
    <property type="entry name" value="TWO-COMPONENT HISTIDINE KINASE"/>
    <property type="match status" value="1"/>
</dbReference>
<dbReference type="Pfam" id="PF08448">
    <property type="entry name" value="PAS_4"/>
    <property type="match status" value="1"/>
</dbReference>
<evidence type="ECO:0000256" key="5">
    <source>
        <dbReference type="ARBA" id="ARBA00022777"/>
    </source>
</evidence>
<gene>
    <name evidence="10" type="ORF">GO986_19295</name>
</gene>
<dbReference type="CDD" id="cd00130">
    <property type="entry name" value="PAS"/>
    <property type="match status" value="1"/>
</dbReference>
<evidence type="ECO:0000259" key="8">
    <source>
        <dbReference type="PROSITE" id="PS50109"/>
    </source>
</evidence>
<dbReference type="PROSITE" id="PS50113">
    <property type="entry name" value="PAC"/>
    <property type="match status" value="1"/>
</dbReference>
<dbReference type="PANTHER" id="PTHR42878:SF15">
    <property type="entry name" value="BACTERIOPHYTOCHROME"/>
    <property type="match status" value="1"/>
</dbReference>
<dbReference type="SUPFAM" id="SSF55781">
    <property type="entry name" value="GAF domain-like"/>
    <property type="match status" value="2"/>
</dbReference>
<dbReference type="InterPro" id="IPR050351">
    <property type="entry name" value="BphY/WalK/GraS-like"/>
</dbReference>
<dbReference type="Gene3D" id="3.30.450.40">
    <property type="match status" value="2"/>
</dbReference>
<dbReference type="EC" id="2.7.13.3" evidence="2"/>
<evidence type="ECO:0000256" key="4">
    <source>
        <dbReference type="ARBA" id="ARBA00022679"/>
    </source>
</evidence>
<dbReference type="Proteomes" id="UP000483286">
    <property type="component" value="Unassembled WGS sequence"/>
</dbReference>
<keyword evidence="4" id="KW-0808">Transferase</keyword>
<keyword evidence="3" id="KW-0597">Phosphoprotein</keyword>
<dbReference type="InterPro" id="IPR003661">
    <property type="entry name" value="HisK_dim/P_dom"/>
</dbReference>
<dbReference type="GO" id="GO:0016020">
    <property type="term" value="C:membrane"/>
    <property type="evidence" value="ECO:0007669"/>
    <property type="project" value="UniProtKB-SubCell"/>
</dbReference>
<dbReference type="InterPro" id="IPR004358">
    <property type="entry name" value="Sig_transdc_His_kin-like_C"/>
</dbReference>
<feature type="domain" description="Histidine kinase" evidence="8">
    <location>
        <begin position="504"/>
        <end position="718"/>
    </location>
</feature>
<dbReference type="GO" id="GO:0000156">
    <property type="term" value="F:phosphorelay response regulator activity"/>
    <property type="evidence" value="ECO:0007669"/>
    <property type="project" value="TreeGrafter"/>
</dbReference>
<evidence type="ECO:0000313" key="11">
    <source>
        <dbReference type="Proteomes" id="UP000483286"/>
    </source>
</evidence>
<keyword evidence="11" id="KW-1185">Reference proteome</keyword>
<dbReference type="InterPro" id="IPR036890">
    <property type="entry name" value="HATPase_C_sf"/>
</dbReference>
<proteinExistence type="predicted"/>
<dbReference type="PROSITE" id="PS50109">
    <property type="entry name" value="HIS_KIN"/>
    <property type="match status" value="1"/>
</dbReference>
<dbReference type="CDD" id="cd00082">
    <property type="entry name" value="HisKA"/>
    <property type="match status" value="1"/>
</dbReference>
<organism evidence="10 11">
    <name type="scientific">Deinococcus arboris</name>
    <dbReference type="NCBI Taxonomy" id="2682977"/>
    <lineage>
        <taxon>Bacteria</taxon>
        <taxon>Thermotogati</taxon>
        <taxon>Deinococcota</taxon>
        <taxon>Deinococci</taxon>
        <taxon>Deinococcales</taxon>
        <taxon>Deinococcaceae</taxon>
        <taxon>Deinococcus</taxon>
    </lineage>
</organism>
<dbReference type="SMART" id="SM00388">
    <property type="entry name" value="HisKA"/>
    <property type="match status" value="1"/>
</dbReference>
<dbReference type="InterPro" id="IPR005467">
    <property type="entry name" value="His_kinase_dom"/>
</dbReference>
<dbReference type="GO" id="GO:0030295">
    <property type="term" value="F:protein kinase activator activity"/>
    <property type="evidence" value="ECO:0007669"/>
    <property type="project" value="TreeGrafter"/>
</dbReference>
<dbReference type="Pfam" id="PF02518">
    <property type="entry name" value="HATPase_c"/>
    <property type="match status" value="1"/>
</dbReference>
<dbReference type="InterPro" id="IPR013656">
    <property type="entry name" value="PAS_4"/>
</dbReference>
<evidence type="ECO:0000313" key="10">
    <source>
        <dbReference type="EMBL" id="MVN88891.1"/>
    </source>
</evidence>
<dbReference type="InterPro" id="IPR001610">
    <property type="entry name" value="PAC"/>
</dbReference>
<comment type="catalytic activity">
    <reaction evidence="1">
        <text>ATP + protein L-histidine = ADP + protein N-phospho-L-histidine.</text>
        <dbReference type="EC" id="2.7.13.3"/>
    </reaction>
</comment>
<accession>A0A7C9I5E2</accession>
<dbReference type="Pfam" id="PF13185">
    <property type="entry name" value="GAF_2"/>
    <property type="match status" value="1"/>
</dbReference>
<dbReference type="InterPro" id="IPR029016">
    <property type="entry name" value="GAF-like_dom_sf"/>
</dbReference>
<name>A0A7C9I5E2_9DEIO</name>
<reference evidence="10 11" key="1">
    <citation type="submission" date="2019-12" db="EMBL/GenBank/DDBJ databases">
        <title>Deinococcus sp. HMF7620 Genome sequencing and assembly.</title>
        <authorList>
            <person name="Kang H."/>
            <person name="Kim H."/>
            <person name="Joh K."/>
        </authorList>
    </citation>
    <scope>NUCLEOTIDE SEQUENCE [LARGE SCALE GENOMIC DNA]</scope>
    <source>
        <strain evidence="10 11">HMF7620</strain>
    </source>
</reference>
<dbReference type="InterPro" id="IPR036097">
    <property type="entry name" value="HisK_dim/P_sf"/>
</dbReference>
<feature type="domain" description="PAC" evidence="9">
    <location>
        <begin position="83"/>
        <end position="135"/>
    </location>
</feature>
<dbReference type="AlphaFoldDB" id="A0A7C9I5E2"/>
<keyword evidence="5" id="KW-0418">Kinase</keyword>
<dbReference type="SUPFAM" id="SSF55874">
    <property type="entry name" value="ATPase domain of HSP90 chaperone/DNA topoisomerase II/histidine kinase"/>
    <property type="match status" value="1"/>
</dbReference>
<dbReference type="FunFam" id="3.30.565.10:FF:000006">
    <property type="entry name" value="Sensor histidine kinase WalK"/>
    <property type="match status" value="1"/>
</dbReference>
<evidence type="ECO:0000256" key="7">
    <source>
        <dbReference type="SAM" id="Coils"/>
    </source>
</evidence>
<dbReference type="RefSeq" id="WP_157461096.1">
    <property type="nucleotide sequence ID" value="NZ_WQLB01000036.1"/>
</dbReference>
<feature type="coiled-coil region" evidence="7">
    <location>
        <begin position="474"/>
        <end position="501"/>
    </location>
</feature>
<dbReference type="GO" id="GO:0007234">
    <property type="term" value="P:osmosensory signaling via phosphorelay pathway"/>
    <property type="evidence" value="ECO:0007669"/>
    <property type="project" value="TreeGrafter"/>
</dbReference>
<dbReference type="InterPro" id="IPR035965">
    <property type="entry name" value="PAS-like_dom_sf"/>
</dbReference>
<dbReference type="SUPFAM" id="SSF55785">
    <property type="entry name" value="PYP-like sensor domain (PAS domain)"/>
    <property type="match status" value="1"/>
</dbReference>
<dbReference type="Pfam" id="PF00512">
    <property type="entry name" value="HisKA"/>
    <property type="match status" value="1"/>
</dbReference>
<dbReference type="GO" id="GO:0000155">
    <property type="term" value="F:phosphorelay sensor kinase activity"/>
    <property type="evidence" value="ECO:0007669"/>
    <property type="project" value="InterPro"/>
</dbReference>
<dbReference type="SMART" id="SM00387">
    <property type="entry name" value="HATPase_c"/>
    <property type="match status" value="1"/>
</dbReference>
<dbReference type="SMART" id="SM00086">
    <property type="entry name" value="PAC"/>
    <property type="match status" value="1"/>
</dbReference>